<name>A0A1J7ISX1_9PEZI</name>
<gene>
    <name evidence="1" type="ORF">CONLIGDRAFT_289811</name>
</gene>
<reference evidence="1 2" key="1">
    <citation type="submission" date="2016-10" db="EMBL/GenBank/DDBJ databases">
        <title>Draft genome sequence of Coniochaeta ligniaria NRRL30616, a lignocellulolytic fungus for bioabatement of inhibitors in plant biomass hydrolysates.</title>
        <authorList>
            <consortium name="DOE Joint Genome Institute"/>
            <person name="Jimenez D.J."/>
            <person name="Hector R.E."/>
            <person name="Riley R."/>
            <person name="Sun H."/>
            <person name="Grigoriev I.V."/>
            <person name="Van Elsas J.D."/>
            <person name="Nichols N.N."/>
        </authorList>
    </citation>
    <scope>NUCLEOTIDE SEQUENCE [LARGE SCALE GENOMIC DNA]</scope>
    <source>
        <strain evidence="1 2">NRRL 30616</strain>
    </source>
</reference>
<organism evidence="1 2">
    <name type="scientific">Coniochaeta ligniaria NRRL 30616</name>
    <dbReference type="NCBI Taxonomy" id="1408157"/>
    <lineage>
        <taxon>Eukaryota</taxon>
        <taxon>Fungi</taxon>
        <taxon>Dikarya</taxon>
        <taxon>Ascomycota</taxon>
        <taxon>Pezizomycotina</taxon>
        <taxon>Sordariomycetes</taxon>
        <taxon>Sordariomycetidae</taxon>
        <taxon>Coniochaetales</taxon>
        <taxon>Coniochaetaceae</taxon>
        <taxon>Coniochaeta</taxon>
    </lineage>
</organism>
<dbReference type="AlphaFoldDB" id="A0A1J7ISX1"/>
<evidence type="ECO:0000313" key="1">
    <source>
        <dbReference type="EMBL" id="OIW30751.1"/>
    </source>
</evidence>
<evidence type="ECO:0000313" key="2">
    <source>
        <dbReference type="Proteomes" id="UP000182658"/>
    </source>
</evidence>
<dbReference type="InParanoid" id="A0A1J7ISX1"/>
<dbReference type="Proteomes" id="UP000182658">
    <property type="component" value="Unassembled WGS sequence"/>
</dbReference>
<proteinExistence type="predicted"/>
<keyword evidence="2" id="KW-1185">Reference proteome</keyword>
<accession>A0A1J7ISX1</accession>
<protein>
    <submittedName>
        <fullName evidence="1">Uncharacterized protein</fullName>
    </submittedName>
</protein>
<sequence>MVLVKTRMHSAPVLAPGVGSGFNRCLISIGRSLEVLVAQLQCLLLFHISTFTKHSMIMTPRGGRAGRCGVLQRGSTQIRAGSLSMNRTYFLHYNAIAISLPVTRVNQNALHSAHLPPLHTPKHFCRTRHSKAGGRPAVEPGKLLDIYCPAQPNFPLAVCRTYYLSLCLCVIYYSFPRFWGSEHVYSLAVHAAWGTRTTRQIDY</sequence>
<dbReference type="EMBL" id="KV875096">
    <property type="protein sequence ID" value="OIW30751.1"/>
    <property type="molecule type" value="Genomic_DNA"/>
</dbReference>